<dbReference type="Gene3D" id="1.10.565.10">
    <property type="entry name" value="Retinoid X Receptor"/>
    <property type="match status" value="1"/>
</dbReference>
<dbReference type="EMBL" id="OA882409">
    <property type="protein sequence ID" value="CAD7275212.1"/>
    <property type="molecule type" value="Genomic_DNA"/>
</dbReference>
<organism evidence="10">
    <name type="scientific">Notodromas monacha</name>
    <dbReference type="NCBI Taxonomy" id="399045"/>
    <lineage>
        <taxon>Eukaryota</taxon>
        <taxon>Metazoa</taxon>
        <taxon>Ecdysozoa</taxon>
        <taxon>Arthropoda</taxon>
        <taxon>Crustacea</taxon>
        <taxon>Oligostraca</taxon>
        <taxon>Ostracoda</taxon>
        <taxon>Podocopa</taxon>
        <taxon>Podocopida</taxon>
        <taxon>Cypridocopina</taxon>
        <taxon>Cypridoidea</taxon>
        <taxon>Cyprididae</taxon>
        <taxon>Notodromas</taxon>
    </lineage>
</organism>
<dbReference type="PROSITE" id="PS51843">
    <property type="entry name" value="NR_LBD"/>
    <property type="match status" value="1"/>
</dbReference>
<keyword evidence="3" id="KW-0862">Zinc</keyword>
<dbReference type="SUPFAM" id="SSF48508">
    <property type="entry name" value="Nuclear receptor ligand-binding domain"/>
    <property type="match status" value="1"/>
</dbReference>
<dbReference type="PANTHER" id="PTHR24082:SF283">
    <property type="entry name" value="NUCLEAR HORMONE RECEPTOR HR96"/>
    <property type="match status" value="1"/>
</dbReference>
<evidence type="ECO:0000256" key="1">
    <source>
        <dbReference type="ARBA" id="ARBA00022723"/>
    </source>
</evidence>
<dbReference type="GO" id="GO:0000978">
    <property type="term" value="F:RNA polymerase II cis-regulatory region sequence-specific DNA binding"/>
    <property type="evidence" value="ECO:0007669"/>
    <property type="project" value="TreeGrafter"/>
</dbReference>
<dbReference type="InterPro" id="IPR050234">
    <property type="entry name" value="Nuclear_hormone_rcpt_NR1"/>
</dbReference>
<keyword evidence="2" id="KW-0863">Zinc-finger</keyword>
<protein>
    <recommendedName>
        <fullName evidence="9">NR LBD domain-containing protein</fullName>
    </recommendedName>
</protein>
<proteinExistence type="predicted"/>
<reference evidence="10" key="1">
    <citation type="submission" date="2020-11" db="EMBL/GenBank/DDBJ databases">
        <authorList>
            <person name="Tran Van P."/>
        </authorList>
    </citation>
    <scope>NUCLEOTIDE SEQUENCE</scope>
</reference>
<keyword evidence="11" id="KW-1185">Reference proteome</keyword>
<dbReference type="AlphaFoldDB" id="A0A7R9BHJ7"/>
<evidence type="ECO:0000256" key="6">
    <source>
        <dbReference type="ARBA" id="ARBA00023163"/>
    </source>
</evidence>
<dbReference type="InterPro" id="IPR001723">
    <property type="entry name" value="Nuclear_hrmn_rcpt"/>
</dbReference>
<name>A0A7R9BHJ7_9CRUS</name>
<dbReference type="GO" id="GO:0000122">
    <property type="term" value="P:negative regulation of transcription by RNA polymerase II"/>
    <property type="evidence" value="ECO:0007669"/>
    <property type="project" value="TreeGrafter"/>
</dbReference>
<dbReference type="GO" id="GO:0045944">
    <property type="term" value="P:positive regulation of transcription by RNA polymerase II"/>
    <property type="evidence" value="ECO:0007669"/>
    <property type="project" value="TreeGrafter"/>
</dbReference>
<dbReference type="CDD" id="cd06929">
    <property type="entry name" value="NR_LBD_F1"/>
    <property type="match status" value="1"/>
</dbReference>
<dbReference type="GO" id="GO:0030154">
    <property type="term" value="P:cell differentiation"/>
    <property type="evidence" value="ECO:0007669"/>
    <property type="project" value="TreeGrafter"/>
</dbReference>
<dbReference type="Proteomes" id="UP000678499">
    <property type="component" value="Unassembled WGS sequence"/>
</dbReference>
<dbReference type="SMART" id="SM00430">
    <property type="entry name" value="HOLI"/>
    <property type="match status" value="1"/>
</dbReference>
<keyword evidence="6" id="KW-0804">Transcription</keyword>
<evidence type="ECO:0000256" key="7">
    <source>
        <dbReference type="ARBA" id="ARBA00023170"/>
    </source>
</evidence>
<evidence type="ECO:0000256" key="5">
    <source>
        <dbReference type="ARBA" id="ARBA00023125"/>
    </source>
</evidence>
<gene>
    <name evidence="10" type="ORF">NMOB1V02_LOCUS3012</name>
</gene>
<dbReference type="InterPro" id="IPR000536">
    <property type="entry name" value="Nucl_hrmn_rcpt_lig-bd"/>
</dbReference>
<dbReference type="InterPro" id="IPR035500">
    <property type="entry name" value="NHR-like_dom_sf"/>
</dbReference>
<dbReference type="Pfam" id="PF00104">
    <property type="entry name" value="Hormone_recep"/>
    <property type="match status" value="1"/>
</dbReference>
<dbReference type="PRINTS" id="PR00398">
    <property type="entry name" value="STRDHORMONER"/>
</dbReference>
<dbReference type="GO" id="GO:0008270">
    <property type="term" value="F:zinc ion binding"/>
    <property type="evidence" value="ECO:0007669"/>
    <property type="project" value="UniProtKB-KW"/>
</dbReference>
<keyword evidence="4" id="KW-0805">Transcription regulation</keyword>
<feature type="region of interest" description="Disordered" evidence="8">
    <location>
        <begin position="116"/>
        <end position="136"/>
    </location>
</feature>
<evidence type="ECO:0000256" key="3">
    <source>
        <dbReference type="ARBA" id="ARBA00022833"/>
    </source>
</evidence>
<keyword evidence="7" id="KW-0675">Receptor</keyword>
<evidence type="ECO:0000256" key="2">
    <source>
        <dbReference type="ARBA" id="ARBA00022771"/>
    </source>
</evidence>
<feature type="region of interest" description="Disordered" evidence="8">
    <location>
        <begin position="148"/>
        <end position="184"/>
    </location>
</feature>
<dbReference type="FunFam" id="1.10.565.10:FF:000035">
    <property type="entry name" value="Nuclear hormone receptor HR96"/>
    <property type="match status" value="1"/>
</dbReference>
<accession>A0A7R9BHJ7</accession>
<dbReference type="OrthoDB" id="6352325at2759"/>
<dbReference type="PANTHER" id="PTHR24082">
    <property type="entry name" value="NUCLEAR HORMONE RECEPTOR"/>
    <property type="match status" value="1"/>
</dbReference>
<evidence type="ECO:0000256" key="8">
    <source>
        <dbReference type="SAM" id="MobiDB-lite"/>
    </source>
</evidence>
<feature type="compositionally biased region" description="Low complexity" evidence="8">
    <location>
        <begin position="125"/>
        <end position="136"/>
    </location>
</feature>
<dbReference type="GO" id="GO:0004879">
    <property type="term" value="F:nuclear receptor activity"/>
    <property type="evidence" value="ECO:0007669"/>
    <property type="project" value="TreeGrafter"/>
</dbReference>
<dbReference type="EMBL" id="CAJPEX010000372">
    <property type="protein sequence ID" value="CAG0915364.1"/>
    <property type="molecule type" value="Genomic_DNA"/>
</dbReference>
<keyword evidence="5" id="KW-0238">DNA-binding</keyword>
<sequence>MSDEEKVKKKQKIEANRVRRLLDNGVVASGVQHLAISARRSDSQLSPAPAKIARHADESAEHTAENIIYQSPESFSTDLWMERRRYPSSEASPNGIRNEMYSRDEQLQQMASVEPVINSGGAGGSTSSSSIGNNAMNNESLLMSSLLSPQTEDSTCGGSTQMNSQQESGSSYYSLRGQQQRKPHQIMANPCEDKLLECEKEVKIEKKPVHHQSSECTLHVGLDQRRCRSILDPLETVNSVLSVAIRAEFSAASLIGFNHNQKELNDVERAKIYELVAANEAMLSPIDVDASHKHCFKDPSLISVINMTDLAIRRIIKMMKRVNGFKNLCQEDQIALLKGGCTELMILRSVMTYDPEVNSWKIPHTSTPSIVKLDVLKKAGGNLYEEHQRFIKSFTPLWRNDENIMLILGAVTLFSPERPNVIHKDVVKLEQDSYYYLLKRYLESILPGCEAKSQYLQLIHRVQELHYLNENHVRVYLDTNPKEVEPLLIEIFDLMRHQS</sequence>
<evidence type="ECO:0000256" key="4">
    <source>
        <dbReference type="ARBA" id="ARBA00023015"/>
    </source>
</evidence>
<feature type="domain" description="NR LBD" evidence="9">
    <location>
        <begin position="268"/>
        <end position="498"/>
    </location>
</feature>
<evidence type="ECO:0000313" key="10">
    <source>
        <dbReference type="EMBL" id="CAD7275212.1"/>
    </source>
</evidence>
<keyword evidence="1" id="KW-0479">Metal-binding</keyword>
<feature type="compositionally biased region" description="Polar residues" evidence="8">
    <location>
        <begin position="149"/>
        <end position="178"/>
    </location>
</feature>
<evidence type="ECO:0000313" key="11">
    <source>
        <dbReference type="Proteomes" id="UP000678499"/>
    </source>
</evidence>
<evidence type="ECO:0000259" key="9">
    <source>
        <dbReference type="PROSITE" id="PS51843"/>
    </source>
</evidence>